<proteinExistence type="predicted"/>
<dbReference type="AlphaFoldDB" id="A0A8A1LS36"/>
<name>A0A8A1LS36_AJEC8</name>
<evidence type="ECO:0000313" key="2">
    <source>
        <dbReference type="Proteomes" id="UP000663419"/>
    </source>
</evidence>
<gene>
    <name evidence="1" type="ORF">I7I53_03085</name>
</gene>
<dbReference type="EMBL" id="CP069105">
    <property type="protein sequence ID" value="QSS55254.1"/>
    <property type="molecule type" value="Genomic_DNA"/>
</dbReference>
<reference evidence="1" key="1">
    <citation type="submission" date="2021-01" db="EMBL/GenBank/DDBJ databases">
        <title>Chromosome-level genome assembly of a human fungal pathogen reveals clustering of transcriptionally co-regulated genes.</title>
        <authorList>
            <person name="Voorhies M."/>
            <person name="Cohen S."/>
            <person name="Shea T.P."/>
            <person name="Petrus S."/>
            <person name="Munoz J.F."/>
            <person name="Poplawski S."/>
            <person name="Goldman W.E."/>
            <person name="Michael T."/>
            <person name="Cuomo C.A."/>
            <person name="Sil A."/>
            <person name="Beyhan S."/>
        </authorList>
    </citation>
    <scope>NUCLEOTIDE SEQUENCE</scope>
    <source>
        <strain evidence="1">H88</strain>
    </source>
</reference>
<dbReference type="Proteomes" id="UP000663419">
    <property type="component" value="Chromosome 4"/>
</dbReference>
<accession>A0A8A1LS36</accession>
<protein>
    <submittedName>
        <fullName evidence="1">Uncharacterized protein</fullName>
    </submittedName>
</protein>
<organism evidence="1 2">
    <name type="scientific">Ajellomyces capsulatus (strain H88)</name>
    <name type="common">Darling's disease fungus</name>
    <name type="synonym">Histoplasma capsulatum</name>
    <dbReference type="NCBI Taxonomy" id="544711"/>
    <lineage>
        <taxon>Eukaryota</taxon>
        <taxon>Fungi</taxon>
        <taxon>Dikarya</taxon>
        <taxon>Ascomycota</taxon>
        <taxon>Pezizomycotina</taxon>
        <taxon>Eurotiomycetes</taxon>
        <taxon>Eurotiomycetidae</taxon>
        <taxon>Onygenales</taxon>
        <taxon>Ajellomycetaceae</taxon>
        <taxon>Histoplasma</taxon>
    </lineage>
</organism>
<evidence type="ECO:0000313" key="1">
    <source>
        <dbReference type="EMBL" id="QSS55254.1"/>
    </source>
</evidence>
<dbReference type="VEuPathDB" id="FungiDB:I7I53_03085"/>
<sequence>MKAGGKHHLLALQYGQRSTSAVHMYGCLYSTFTPFSRAAGRAQGLDLARLSRVASCTCFASSGQFSSPILLFLDPLCRGYIIMTRWRRGRDPRDPRGSLAE</sequence>